<protein>
    <recommendedName>
        <fullName evidence="3">LamG-like jellyroll fold domain-containing protein</fullName>
    </recommendedName>
</protein>
<dbReference type="Proteomes" id="UP000075502">
    <property type="component" value="Unassembled WGS sequence"/>
</dbReference>
<gene>
    <name evidence="1" type="ORF">BE21_54215</name>
</gene>
<sequence>MPRSGLKLWLRADAGITASAGKVSSWQDQSGNGNTAANPAAAAQPTLVSNALNSKPVVRFHGAQSLYLARQLEPTRFTVFVVGKNSKASETYSMILGPGNSTPNNQLRWENGGQALFVGIGNSMPVVTSTIGNTRVYHALSARYDGSTMAVYRDGRLASSHSFTTTGPWILLQIGAWFSSYFMEGDLAEILVYERALSDGARGAVNGYLRSTYALP</sequence>
<dbReference type="AlphaFoldDB" id="A0A150TDY3"/>
<organism evidence="1 2">
    <name type="scientific">Sorangium cellulosum</name>
    <name type="common">Polyangium cellulosum</name>
    <dbReference type="NCBI Taxonomy" id="56"/>
    <lineage>
        <taxon>Bacteria</taxon>
        <taxon>Pseudomonadati</taxon>
        <taxon>Myxococcota</taxon>
        <taxon>Polyangia</taxon>
        <taxon>Polyangiales</taxon>
        <taxon>Polyangiaceae</taxon>
        <taxon>Sorangium</taxon>
    </lineage>
</organism>
<dbReference type="Pfam" id="PF13385">
    <property type="entry name" value="Laminin_G_3"/>
    <property type="match status" value="1"/>
</dbReference>
<dbReference type="InterPro" id="IPR013320">
    <property type="entry name" value="ConA-like_dom_sf"/>
</dbReference>
<evidence type="ECO:0008006" key="3">
    <source>
        <dbReference type="Google" id="ProtNLM"/>
    </source>
</evidence>
<dbReference type="Gene3D" id="2.60.120.200">
    <property type="match status" value="1"/>
</dbReference>
<accession>A0A150TDY3</accession>
<comment type="caution">
    <text evidence="1">The sequence shown here is derived from an EMBL/GenBank/DDBJ whole genome shotgun (WGS) entry which is preliminary data.</text>
</comment>
<name>A0A150TDY3_SORCE</name>
<evidence type="ECO:0000313" key="2">
    <source>
        <dbReference type="Proteomes" id="UP000075502"/>
    </source>
</evidence>
<proteinExistence type="predicted"/>
<dbReference type="EMBL" id="JEME01002917">
    <property type="protein sequence ID" value="KYG02836.1"/>
    <property type="molecule type" value="Genomic_DNA"/>
</dbReference>
<reference evidence="1 2" key="1">
    <citation type="submission" date="2014-02" db="EMBL/GenBank/DDBJ databases">
        <title>The small core and large imbalanced accessory genome model reveals a collaborative survival strategy of Sorangium cellulosum strains in nature.</title>
        <authorList>
            <person name="Han K."/>
            <person name="Peng R."/>
            <person name="Blom J."/>
            <person name="Li Y.-Z."/>
        </authorList>
    </citation>
    <scope>NUCLEOTIDE SEQUENCE [LARGE SCALE GENOMIC DNA]</scope>
    <source>
        <strain evidence="1 2">So0007-03</strain>
    </source>
</reference>
<dbReference type="SUPFAM" id="SSF49899">
    <property type="entry name" value="Concanavalin A-like lectins/glucanases"/>
    <property type="match status" value="1"/>
</dbReference>
<evidence type="ECO:0000313" key="1">
    <source>
        <dbReference type="EMBL" id="KYG02836.1"/>
    </source>
</evidence>